<keyword evidence="4" id="KW-0804">Transcription</keyword>
<evidence type="ECO:0000313" key="10">
    <source>
        <dbReference type="Proteomes" id="UP001567538"/>
    </source>
</evidence>
<dbReference type="GO" id="GO:0005634">
    <property type="term" value="C:nucleus"/>
    <property type="evidence" value="ECO:0007669"/>
    <property type="project" value="UniProtKB-SubCell"/>
</dbReference>
<evidence type="ECO:0000256" key="2">
    <source>
        <dbReference type="ARBA" id="ARBA00023015"/>
    </source>
</evidence>
<evidence type="ECO:0000259" key="8">
    <source>
        <dbReference type="PROSITE" id="PS51297"/>
    </source>
</evidence>
<feature type="region of interest" description="Disordered" evidence="6">
    <location>
        <begin position="190"/>
        <end position="244"/>
    </location>
</feature>
<evidence type="ECO:0000259" key="7">
    <source>
        <dbReference type="PROSITE" id="PS50066"/>
    </source>
</evidence>
<keyword evidence="5" id="KW-0539">Nucleus</keyword>
<feature type="compositionally biased region" description="Polar residues" evidence="6">
    <location>
        <begin position="219"/>
        <end position="244"/>
    </location>
</feature>
<dbReference type="PROSITE" id="PS51297">
    <property type="entry name" value="K_BOX"/>
    <property type="match status" value="1"/>
</dbReference>
<name>A0ABD1IAL5_SALDI</name>
<dbReference type="PANTHER" id="PTHR48019">
    <property type="entry name" value="SERUM RESPONSE FACTOR HOMOLOG"/>
    <property type="match status" value="1"/>
</dbReference>
<protein>
    <submittedName>
        <fullName evidence="9">MADS-box transcription factor 33-like isoform X1</fullName>
    </submittedName>
</protein>
<comment type="subcellular location">
    <subcellularLocation>
        <location evidence="1">Nucleus</location>
    </subcellularLocation>
</comment>
<dbReference type="PROSITE" id="PS50066">
    <property type="entry name" value="MADS_BOX_2"/>
    <property type="match status" value="1"/>
</dbReference>
<feature type="domain" description="K-box" evidence="8">
    <location>
        <begin position="75"/>
        <end position="168"/>
    </location>
</feature>
<dbReference type="EMBL" id="JBEAFC010000003">
    <property type="protein sequence ID" value="KAL1564371.1"/>
    <property type="molecule type" value="Genomic_DNA"/>
</dbReference>
<keyword evidence="2" id="KW-0805">Transcription regulation</keyword>
<evidence type="ECO:0000256" key="6">
    <source>
        <dbReference type="SAM" id="MobiDB-lite"/>
    </source>
</evidence>
<dbReference type="Proteomes" id="UP001567538">
    <property type="component" value="Unassembled WGS sequence"/>
</dbReference>
<dbReference type="SMART" id="SM00432">
    <property type="entry name" value="MADS"/>
    <property type="match status" value="1"/>
</dbReference>
<evidence type="ECO:0000256" key="1">
    <source>
        <dbReference type="ARBA" id="ARBA00004123"/>
    </source>
</evidence>
<dbReference type="Pfam" id="PF01486">
    <property type="entry name" value="K-box"/>
    <property type="match status" value="1"/>
</dbReference>
<evidence type="ECO:0000256" key="5">
    <source>
        <dbReference type="ARBA" id="ARBA00023242"/>
    </source>
</evidence>
<dbReference type="InterPro" id="IPR002487">
    <property type="entry name" value="TF_Kbox"/>
</dbReference>
<evidence type="ECO:0000256" key="3">
    <source>
        <dbReference type="ARBA" id="ARBA00023125"/>
    </source>
</evidence>
<dbReference type="InterPro" id="IPR050142">
    <property type="entry name" value="MADS-box/MEF2_TF"/>
</dbReference>
<comment type="caution">
    <text evidence="9">The sequence shown here is derived from an EMBL/GenBank/DDBJ whole genome shotgun (WGS) entry which is preliminary data.</text>
</comment>
<keyword evidence="3" id="KW-0238">DNA-binding</keyword>
<evidence type="ECO:0000256" key="4">
    <source>
        <dbReference type="ARBA" id="ARBA00023163"/>
    </source>
</evidence>
<dbReference type="GO" id="GO:0003677">
    <property type="term" value="F:DNA binding"/>
    <property type="evidence" value="ECO:0007669"/>
    <property type="project" value="UniProtKB-KW"/>
</dbReference>
<dbReference type="Pfam" id="PF00319">
    <property type="entry name" value="SRF-TF"/>
    <property type="match status" value="1"/>
</dbReference>
<feature type="domain" description="MADS-box" evidence="7">
    <location>
        <begin position="1"/>
        <end position="51"/>
    </location>
</feature>
<dbReference type="PRINTS" id="PR00404">
    <property type="entry name" value="MADSDOMAIN"/>
</dbReference>
<dbReference type="Gene3D" id="3.40.1810.10">
    <property type="entry name" value="Transcription factor, MADS-box"/>
    <property type="match status" value="1"/>
</dbReference>
<keyword evidence="10" id="KW-1185">Reference proteome</keyword>
<dbReference type="SUPFAM" id="SSF55455">
    <property type="entry name" value="SRF-like"/>
    <property type="match status" value="1"/>
</dbReference>
<sequence length="244" mass="27727">MAKSEKRETAFSKRRASLFKKAHELAVLCDAQVAIIIISFDGKVYEFASSSMQEILTRYKACKELVIRNPLQLNQEKPEEEVPKEASVSGQKEDELKSRQKLLGRDLTGMSSQELYVLAEKLKEGMLFIKDTKLQLLKYELEKSKMQEQQLVQKNQMLLRQFEELQNFLTRLYFPRPISVHCPATQLAITSSSETKQDEDETSLPPTSSETNQDEDETSLPSTSSADPTISDCSINHFGSTTYS</sequence>
<accession>A0ABD1IAL5</accession>
<reference evidence="9 10" key="1">
    <citation type="submission" date="2024-06" db="EMBL/GenBank/DDBJ databases">
        <title>A chromosome level genome sequence of Diviner's sage (Salvia divinorum).</title>
        <authorList>
            <person name="Ford S.A."/>
            <person name="Ro D.-K."/>
            <person name="Ness R.W."/>
            <person name="Phillips M.A."/>
        </authorList>
    </citation>
    <scope>NUCLEOTIDE SEQUENCE [LARGE SCALE GENOMIC DNA]</scope>
    <source>
        <strain evidence="9">SAF-2024a</strain>
        <tissue evidence="9">Leaf</tissue>
    </source>
</reference>
<dbReference type="InterPro" id="IPR036879">
    <property type="entry name" value="TF_MADSbox_sf"/>
</dbReference>
<proteinExistence type="predicted"/>
<organism evidence="9 10">
    <name type="scientific">Salvia divinorum</name>
    <name type="common">Maria pastora</name>
    <name type="synonym">Diviner's sage</name>
    <dbReference type="NCBI Taxonomy" id="28513"/>
    <lineage>
        <taxon>Eukaryota</taxon>
        <taxon>Viridiplantae</taxon>
        <taxon>Streptophyta</taxon>
        <taxon>Embryophyta</taxon>
        <taxon>Tracheophyta</taxon>
        <taxon>Spermatophyta</taxon>
        <taxon>Magnoliopsida</taxon>
        <taxon>eudicotyledons</taxon>
        <taxon>Gunneridae</taxon>
        <taxon>Pentapetalae</taxon>
        <taxon>asterids</taxon>
        <taxon>lamiids</taxon>
        <taxon>Lamiales</taxon>
        <taxon>Lamiaceae</taxon>
        <taxon>Nepetoideae</taxon>
        <taxon>Mentheae</taxon>
        <taxon>Salviinae</taxon>
        <taxon>Salvia</taxon>
        <taxon>Salvia subgen. Calosphace</taxon>
    </lineage>
</organism>
<gene>
    <name evidence="9" type="ORF">AAHA92_06723</name>
</gene>
<evidence type="ECO:0000313" key="9">
    <source>
        <dbReference type="EMBL" id="KAL1564371.1"/>
    </source>
</evidence>
<dbReference type="InterPro" id="IPR002100">
    <property type="entry name" value="TF_MADSbox"/>
</dbReference>
<dbReference type="AlphaFoldDB" id="A0ABD1IAL5"/>